<keyword evidence="2" id="KW-0378">Hydrolase</keyword>
<feature type="domain" description="Carboxyltransferase" evidence="4">
    <location>
        <begin position="4"/>
        <end position="204"/>
    </location>
</feature>
<evidence type="ECO:0000313" key="5">
    <source>
        <dbReference type="EMBL" id="PYF12915.1"/>
    </source>
</evidence>
<accession>A0A318UH42</accession>
<dbReference type="InterPro" id="IPR003833">
    <property type="entry name" value="CT_C_D"/>
</dbReference>
<protein>
    <submittedName>
        <fullName evidence="5">KipI family sensor histidine kinase inhibitor</fullName>
    </submittedName>
</protein>
<organism evidence="5 6">
    <name type="scientific">Rhodobacter viridis</name>
    <dbReference type="NCBI Taxonomy" id="1054202"/>
    <lineage>
        <taxon>Bacteria</taxon>
        <taxon>Pseudomonadati</taxon>
        <taxon>Pseudomonadota</taxon>
        <taxon>Alphaproteobacteria</taxon>
        <taxon>Rhodobacterales</taxon>
        <taxon>Rhodobacter group</taxon>
        <taxon>Rhodobacter</taxon>
    </lineage>
</organism>
<proteinExistence type="predicted"/>
<dbReference type="SUPFAM" id="SSF160467">
    <property type="entry name" value="PH0987 N-terminal domain-like"/>
    <property type="match status" value="1"/>
</dbReference>
<dbReference type="EMBL" id="QJTK01000001">
    <property type="protein sequence ID" value="PYF12915.1"/>
    <property type="molecule type" value="Genomic_DNA"/>
</dbReference>
<dbReference type="SMART" id="SM00796">
    <property type="entry name" value="AHS1"/>
    <property type="match status" value="1"/>
</dbReference>
<dbReference type="Gene3D" id="3.30.1360.40">
    <property type="match status" value="1"/>
</dbReference>
<evidence type="ECO:0000313" key="6">
    <source>
        <dbReference type="Proteomes" id="UP000247727"/>
    </source>
</evidence>
<keyword evidence="3" id="KW-0067">ATP-binding</keyword>
<dbReference type="GO" id="GO:0005524">
    <property type="term" value="F:ATP binding"/>
    <property type="evidence" value="ECO:0007669"/>
    <property type="project" value="UniProtKB-KW"/>
</dbReference>
<gene>
    <name evidence="5" type="ORF">C8J30_101297</name>
</gene>
<evidence type="ECO:0000256" key="1">
    <source>
        <dbReference type="ARBA" id="ARBA00022741"/>
    </source>
</evidence>
<dbReference type="InterPro" id="IPR010016">
    <property type="entry name" value="PxpB"/>
</dbReference>
<dbReference type="Proteomes" id="UP000247727">
    <property type="component" value="Unassembled WGS sequence"/>
</dbReference>
<dbReference type="PANTHER" id="PTHR34698">
    <property type="entry name" value="5-OXOPROLINASE SUBUNIT B"/>
    <property type="match status" value="1"/>
</dbReference>
<keyword evidence="1" id="KW-0547">Nucleotide-binding</keyword>
<dbReference type="RefSeq" id="WP_110803943.1">
    <property type="nucleotide sequence ID" value="NZ_QJTK01000001.1"/>
</dbReference>
<evidence type="ECO:0000259" key="4">
    <source>
        <dbReference type="SMART" id="SM00796"/>
    </source>
</evidence>
<reference evidence="5 6" key="1">
    <citation type="submission" date="2018-06" db="EMBL/GenBank/DDBJ databases">
        <title>Genomic Encyclopedia of Type Strains, Phase III (KMG-III): the genomes of soil and plant-associated and newly described type strains.</title>
        <authorList>
            <person name="Whitman W."/>
        </authorList>
    </citation>
    <scope>NUCLEOTIDE SEQUENCE [LARGE SCALE GENOMIC DNA]</scope>
    <source>
        <strain evidence="5 6">JA737</strain>
    </source>
</reference>
<dbReference type="SUPFAM" id="SSF50891">
    <property type="entry name" value="Cyclophilin-like"/>
    <property type="match status" value="1"/>
</dbReference>
<dbReference type="OrthoDB" id="9778567at2"/>
<dbReference type="Pfam" id="PF02682">
    <property type="entry name" value="CT_C_D"/>
    <property type="match status" value="1"/>
</dbReference>
<dbReference type="PANTHER" id="PTHR34698:SF2">
    <property type="entry name" value="5-OXOPROLINASE SUBUNIT B"/>
    <property type="match status" value="1"/>
</dbReference>
<dbReference type="Gene3D" id="2.40.100.10">
    <property type="entry name" value="Cyclophilin-like"/>
    <property type="match status" value="1"/>
</dbReference>
<comment type="caution">
    <text evidence="5">The sequence shown here is derived from an EMBL/GenBank/DDBJ whole genome shotgun (WGS) entry which is preliminary data.</text>
</comment>
<dbReference type="InterPro" id="IPR029000">
    <property type="entry name" value="Cyclophilin-like_dom_sf"/>
</dbReference>
<name>A0A318UH42_9RHOB</name>
<keyword evidence="6" id="KW-1185">Reference proteome</keyword>
<evidence type="ECO:0000256" key="2">
    <source>
        <dbReference type="ARBA" id="ARBA00022801"/>
    </source>
</evidence>
<evidence type="ECO:0000256" key="3">
    <source>
        <dbReference type="ARBA" id="ARBA00022840"/>
    </source>
</evidence>
<dbReference type="AlphaFoldDB" id="A0A318UH42"/>
<sequence length="239" mass="25054">MTLPELLPLGLDGVLIRFATTYSDAANSAAQHLAAALTGDPIPGQTEVAPGLGSVLLRFDRLTTHRADVLAALKPRLEAPQSAPFAAQHWTVPACFGGAWGADLAAAAALAGRTEEALISELCATDLRVLALGFAPGQPYLGTLPEHWQMPRLPALTPRVEAGTITTALRQIVLFAAPSPTGWRALGRTAFRPFTAAAAEPFLLRPGDSLRFTPESAENIASLIEKGDPLGGALRSIPK</sequence>
<dbReference type="GO" id="GO:0016787">
    <property type="term" value="F:hydrolase activity"/>
    <property type="evidence" value="ECO:0007669"/>
    <property type="project" value="UniProtKB-KW"/>
</dbReference>